<dbReference type="InterPro" id="IPR010213">
    <property type="entry name" value="TF_NusA"/>
</dbReference>
<keyword evidence="11" id="KW-1185">Reference proteome</keyword>
<dbReference type="EMBL" id="FWWZ01000001">
    <property type="protein sequence ID" value="SMC08291.1"/>
    <property type="molecule type" value="Genomic_DNA"/>
</dbReference>
<keyword evidence="2 7" id="KW-0963">Cytoplasm</keyword>
<dbReference type="FunFam" id="3.30.300.20:FF:000002">
    <property type="entry name" value="Transcription termination/antitermination protein NusA"/>
    <property type="match status" value="1"/>
</dbReference>
<dbReference type="InterPro" id="IPR015946">
    <property type="entry name" value="KH_dom-like_a/b"/>
</dbReference>
<evidence type="ECO:0000256" key="6">
    <source>
        <dbReference type="ARBA" id="ARBA00023163"/>
    </source>
</evidence>
<dbReference type="InterPro" id="IPR012340">
    <property type="entry name" value="NA-bd_OB-fold"/>
</dbReference>
<dbReference type="HAMAP" id="MF_00945_B">
    <property type="entry name" value="NusA_B"/>
    <property type="match status" value="1"/>
</dbReference>
<dbReference type="Proteomes" id="UP000192602">
    <property type="component" value="Unassembled WGS sequence"/>
</dbReference>
<evidence type="ECO:0000256" key="1">
    <source>
        <dbReference type="ARBA" id="ARBA00022472"/>
    </source>
</evidence>
<dbReference type="GO" id="GO:0003700">
    <property type="term" value="F:DNA-binding transcription factor activity"/>
    <property type="evidence" value="ECO:0007669"/>
    <property type="project" value="InterPro"/>
</dbReference>
<dbReference type="CDD" id="cd22529">
    <property type="entry name" value="KH-II_NusA_rpt2"/>
    <property type="match status" value="1"/>
</dbReference>
<dbReference type="SUPFAM" id="SSF54814">
    <property type="entry name" value="Prokaryotic type KH domain (KH-domain type II)"/>
    <property type="match status" value="2"/>
</dbReference>
<feature type="domain" description="S1 motif" evidence="9">
    <location>
        <begin position="139"/>
        <end position="205"/>
    </location>
</feature>
<name>A0A1W1WPR0_9BACT</name>
<reference evidence="11" key="1">
    <citation type="submission" date="2017-04" db="EMBL/GenBank/DDBJ databases">
        <authorList>
            <person name="Varghese N."/>
            <person name="Submissions S."/>
        </authorList>
    </citation>
    <scope>NUCLEOTIDE SEQUENCE [LARGE SCALE GENOMIC DNA]</scope>
    <source>
        <strain evidence="11">DSM 16512</strain>
    </source>
</reference>
<dbReference type="CDD" id="cd02134">
    <property type="entry name" value="KH-II_NusA_rpt1"/>
    <property type="match status" value="1"/>
</dbReference>
<dbReference type="Pfam" id="PF08529">
    <property type="entry name" value="NusA_N"/>
    <property type="match status" value="1"/>
</dbReference>
<comment type="subunit">
    <text evidence="7">Monomer. Binds directly to the core enzyme of the DNA-dependent RNA polymerase and to nascent RNA.</text>
</comment>
<keyword evidence="1 7" id="KW-0806">Transcription termination</keyword>
<dbReference type="Gene3D" id="2.40.50.140">
    <property type="entry name" value="Nucleic acid-binding proteins"/>
    <property type="match status" value="1"/>
</dbReference>
<dbReference type="InterPro" id="IPR013735">
    <property type="entry name" value="TF_NusA_N"/>
</dbReference>
<evidence type="ECO:0000256" key="8">
    <source>
        <dbReference type="SAM" id="MobiDB-lite"/>
    </source>
</evidence>
<evidence type="ECO:0000256" key="3">
    <source>
        <dbReference type="ARBA" id="ARBA00022814"/>
    </source>
</evidence>
<dbReference type="Gene3D" id="3.30.1480.10">
    <property type="entry name" value="NusA, N-terminal domain"/>
    <property type="match status" value="1"/>
</dbReference>
<organism evidence="10 11">
    <name type="scientific">Nitratiruptor tergarcus DSM 16512</name>
    <dbReference type="NCBI Taxonomy" id="1069081"/>
    <lineage>
        <taxon>Bacteria</taxon>
        <taxon>Pseudomonadati</taxon>
        <taxon>Campylobacterota</taxon>
        <taxon>Epsilonproteobacteria</taxon>
        <taxon>Nautiliales</taxon>
        <taxon>Nitratiruptoraceae</taxon>
        <taxon>Nitratiruptor</taxon>
    </lineage>
</organism>
<dbReference type="InterPro" id="IPR036555">
    <property type="entry name" value="NusA_N_sf"/>
</dbReference>
<keyword evidence="4 7" id="KW-0694">RNA-binding</keyword>
<sequence length="370" mass="41696">MEKIVDIIDSIAHEKGLSVEKVTEAIKRAFINTAKRVIGEDLEFEAELDEKNKKMQLFQKILVVEDDDERAKEEPERYITISEAKEIDPDIEVGDELRYPIDLSKQGRTAAMRLHNEIEYHIQRLIEDQLFDKYKQKVGTIISGTVTRVDEEENTWVDIDEVKGVLPKRNRIKGEFFKPGDVIKAILKRVVVDRSYGIYLELSRTTPKFLEELLKLEVPEIKDGLITVEKVARIPGERAKVAVTSHSPKIDPVGACVGVKGVRINAVSKELKGESIDCIEYSPIPEIFVARSLSPAIITSVKIEGEKAIVTLPADQKSKAIGKNGINIRLASMLTGYEIELVEKGSTIQTQETEEEESKPTITLQDLFKE</sequence>
<dbReference type="RefSeq" id="WP_084274579.1">
    <property type="nucleotide sequence ID" value="NZ_AP026671.1"/>
</dbReference>
<dbReference type="SMART" id="SM00316">
    <property type="entry name" value="S1"/>
    <property type="match status" value="1"/>
</dbReference>
<dbReference type="GO" id="GO:0005829">
    <property type="term" value="C:cytosol"/>
    <property type="evidence" value="ECO:0007669"/>
    <property type="project" value="TreeGrafter"/>
</dbReference>
<accession>A0A1W1WPR0</accession>
<comment type="similarity">
    <text evidence="7">Belongs to the NusA family.</text>
</comment>
<feature type="region of interest" description="Disordered" evidence="8">
    <location>
        <begin position="347"/>
        <end position="370"/>
    </location>
</feature>
<evidence type="ECO:0000256" key="4">
    <source>
        <dbReference type="ARBA" id="ARBA00022884"/>
    </source>
</evidence>
<evidence type="ECO:0000256" key="7">
    <source>
        <dbReference type="HAMAP-Rule" id="MF_00945"/>
    </source>
</evidence>
<dbReference type="InterPro" id="IPR058582">
    <property type="entry name" value="KH_NusA_2nd"/>
</dbReference>
<dbReference type="SUPFAM" id="SSF69705">
    <property type="entry name" value="Transcription factor NusA, N-terminal domain"/>
    <property type="match status" value="1"/>
</dbReference>
<dbReference type="PANTHER" id="PTHR22648">
    <property type="entry name" value="TRANSCRIPTION TERMINATION FACTOR NUSA"/>
    <property type="match status" value="1"/>
</dbReference>
<dbReference type="Pfam" id="PF23095">
    <property type="entry name" value="KH_NusA_C"/>
    <property type="match status" value="1"/>
</dbReference>
<keyword evidence="5 7" id="KW-0805">Transcription regulation</keyword>
<dbReference type="OrthoDB" id="9807233at2"/>
<keyword evidence="6 7" id="KW-0804">Transcription</keyword>
<comment type="function">
    <text evidence="7">Participates in both transcription termination and antitermination.</text>
</comment>
<dbReference type="InterPro" id="IPR025249">
    <property type="entry name" value="TF_NusA_KH_1st"/>
</dbReference>
<dbReference type="GO" id="GO:0003723">
    <property type="term" value="F:RNA binding"/>
    <property type="evidence" value="ECO:0007669"/>
    <property type="project" value="UniProtKB-UniRule"/>
</dbReference>
<dbReference type="STRING" id="1069081.SAMN05660197_0038"/>
<dbReference type="GO" id="GO:0031564">
    <property type="term" value="P:transcription antitermination"/>
    <property type="evidence" value="ECO:0007669"/>
    <property type="project" value="UniProtKB-UniRule"/>
</dbReference>
<dbReference type="Pfam" id="PF13184">
    <property type="entry name" value="KH_NusA_1st"/>
    <property type="match status" value="1"/>
</dbReference>
<dbReference type="NCBIfam" id="TIGR01953">
    <property type="entry name" value="NusA"/>
    <property type="match status" value="1"/>
</dbReference>
<dbReference type="InterPro" id="IPR030842">
    <property type="entry name" value="TF_NusA_bacterial"/>
</dbReference>
<proteinExistence type="inferred from homology"/>
<protein>
    <recommendedName>
        <fullName evidence="7">Transcription termination/antitermination protein NusA</fullName>
    </recommendedName>
</protein>
<dbReference type="GO" id="GO:0006353">
    <property type="term" value="P:DNA-templated transcription termination"/>
    <property type="evidence" value="ECO:0007669"/>
    <property type="project" value="UniProtKB-UniRule"/>
</dbReference>
<dbReference type="AlphaFoldDB" id="A0A1W1WPR0"/>
<comment type="subcellular location">
    <subcellularLocation>
        <location evidence="7">Cytoplasm</location>
    </subcellularLocation>
</comment>
<dbReference type="SUPFAM" id="SSF50249">
    <property type="entry name" value="Nucleic acid-binding proteins"/>
    <property type="match status" value="1"/>
</dbReference>
<evidence type="ECO:0000259" key="9">
    <source>
        <dbReference type="PROSITE" id="PS50126"/>
    </source>
</evidence>
<evidence type="ECO:0000256" key="5">
    <source>
        <dbReference type="ARBA" id="ARBA00023015"/>
    </source>
</evidence>
<evidence type="ECO:0000313" key="11">
    <source>
        <dbReference type="Proteomes" id="UP000192602"/>
    </source>
</evidence>
<evidence type="ECO:0000313" key="10">
    <source>
        <dbReference type="EMBL" id="SMC08291.1"/>
    </source>
</evidence>
<gene>
    <name evidence="7" type="primary">nusA</name>
    <name evidence="10" type="ORF">SAMN05660197_0038</name>
</gene>
<dbReference type="PROSITE" id="PS50126">
    <property type="entry name" value="S1"/>
    <property type="match status" value="1"/>
</dbReference>
<dbReference type="InterPro" id="IPR003029">
    <property type="entry name" value="S1_domain"/>
</dbReference>
<dbReference type="InterPro" id="IPR009019">
    <property type="entry name" value="KH_sf_prok-type"/>
</dbReference>
<keyword evidence="3 7" id="KW-0889">Transcription antitermination</keyword>
<dbReference type="PANTHER" id="PTHR22648:SF0">
    <property type="entry name" value="TRANSCRIPTION TERMINATION_ANTITERMINATION PROTEIN NUSA"/>
    <property type="match status" value="1"/>
</dbReference>
<dbReference type="Gene3D" id="3.30.300.20">
    <property type="match status" value="2"/>
</dbReference>
<evidence type="ECO:0000256" key="2">
    <source>
        <dbReference type="ARBA" id="ARBA00022490"/>
    </source>
</evidence>